<reference evidence="2 3" key="1">
    <citation type="submission" date="2018-06" db="EMBL/GenBank/DDBJ databases">
        <title>Sphaerisporangium craniellae sp. nov., isolated from a marine sponge in the South China Sea.</title>
        <authorList>
            <person name="Li L."/>
        </authorList>
    </citation>
    <scope>NUCLEOTIDE SEQUENCE [LARGE SCALE GENOMIC DNA]</scope>
    <source>
        <strain evidence="2 3">LHW63015</strain>
    </source>
</reference>
<comment type="caution">
    <text evidence="2">The sequence shown here is derived from an EMBL/GenBank/DDBJ whole genome shotgun (WGS) entry which is preliminary data.</text>
</comment>
<dbReference type="SUPFAM" id="SSF51110">
    <property type="entry name" value="alpha-D-mannose-specific plant lectins"/>
    <property type="match status" value="2"/>
</dbReference>
<evidence type="ECO:0000259" key="1">
    <source>
        <dbReference type="PROSITE" id="PS50927"/>
    </source>
</evidence>
<dbReference type="CDD" id="cd00028">
    <property type="entry name" value="B_lectin"/>
    <property type="match status" value="1"/>
</dbReference>
<feature type="domain" description="Bulb-type lectin" evidence="1">
    <location>
        <begin position="55"/>
        <end position="162"/>
    </location>
</feature>
<organism evidence="2 3">
    <name type="scientific">Spongiactinospora rosea</name>
    <dbReference type="NCBI Taxonomy" id="2248750"/>
    <lineage>
        <taxon>Bacteria</taxon>
        <taxon>Bacillati</taxon>
        <taxon>Actinomycetota</taxon>
        <taxon>Actinomycetes</taxon>
        <taxon>Streptosporangiales</taxon>
        <taxon>Streptosporangiaceae</taxon>
        <taxon>Spongiactinospora</taxon>
    </lineage>
</organism>
<dbReference type="PROSITE" id="PS50927">
    <property type="entry name" value="BULB_LECTIN"/>
    <property type="match status" value="2"/>
</dbReference>
<dbReference type="Proteomes" id="UP000253303">
    <property type="component" value="Unassembled WGS sequence"/>
</dbReference>
<dbReference type="SMART" id="SM00108">
    <property type="entry name" value="B_lectin"/>
    <property type="match status" value="1"/>
</dbReference>
<evidence type="ECO:0000313" key="2">
    <source>
        <dbReference type="EMBL" id="RBQ14724.1"/>
    </source>
</evidence>
<gene>
    <name evidence="2" type="ORF">DP939_39420</name>
</gene>
<dbReference type="AlphaFoldDB" id="A0A366LN44"/>
<protein>
    <recommendedName>
        <fullName evidence="1">Bulb-type lectin domain-containing protein</fullName>
    </recommendedName>
</protein>
<proteinExistence type="predicted"/>
<dbReference type="InterPro" id="IPR036426">
    <property type="entry name" value="Bulb-type_lectin_dom_sf"/>
</dbReference>
<sequence>MQKDGNLVVYSTGKRPLWSSGTGDTPGAFLAVQGDGNLVIYAKSGEAVWERKASFARLTADRELRPGDYLRSAQRRYRLVMQEDGNLVLQSGGAALWSSKTGGNAGAFAVMQNDGNFVVYSSGEKPLWGTRTAGNPGAFLQVQDDGNMVVYTAGGDPLWSSR</sequence>
<evidence type="ECO:0000313" key="3">
    <source>
        <dbReference type="Proteomes" id="UP000253303"/>
    </source>
</evidence>
<dbReference type="InterPro" id="IPR001480">
    <property type="entry name" value="Bulb-type_lectin_dom"/>
</dbReference>
<name>A0A366LN44_9ACTN</name>
<feature type="domain" description="Bulb-type lectin" evidence="1">
    <location>
        <begin position="1"/>
        <end position="53"/>
    </location>
</feature>
<accession>A0A366LN44</accession>
<keyword evidence="3" id="KW-1185">Reference proteome</keyword>
<dbReference type="EMBL" id="QMEY01000030">
    <property type="protein sequence ID" value="RBQ14724.1"/>
    <property type="molecule type" value="Genomic_DNA"/>
</dbReference>
<dbReference type="Gene3D" id="2.90.10.10">
    <property type="entry name" value="Bulb-type lectin domain"/>
    <property type="match status" value="3"/>
</dbReference>